<gene>
    <name evidence="2" type="ORF">HGRIS_005775</name>
</gene>
<accession>A0ABR3JXU4</accession>
<keyword evidence="3" id="KW-1185">Reference proteome</keyword>
<proteinExistence type="predicted"/>
<sequence>MSPPPWPAPDTKVPACNLNAGHGNFFVEDQENFTDCRDRPDIVHMIRARILRFSPASATIIDNNFAHDSSEDAPGPDCHVNHVPGNYFAEARNNILDMRNIESTGAPANSRTQPPLPAPGGSSPHKGPVGQNTFHVNNGNDNYRLGLKVETQRGRRRPAPNPSAPRRGRHGQNPGILPHSQSEPLSGMVFNENLGNGNFFLGRQDNFRDLRNRDRVASAPISTHDETARLRNANPICAEHDRRKHAAYLRGSNNVFRVNAGSGNFIVGPSSTYVVDSDPEDF</sequence>
<feature type="compositionally biased region" description="Polar residues" evidence="1">
    <location>
        <begin position="130"/>
        <end position="141"/>
    </location>
</feature>
<dbReference type="Proteomes" id="UP001556367">
    <property type="component" value="Unassembled WGS sequence"/>
</dbReference>
<protein>
    <submittedName>
        <fullName evidence="2">Uncharacterized protein</fullName>
    </submittedName>
</protein>
<comment type="caution">
    <text evidence="2">The sequence shown here is derived from an EMBL/GenBank/DDBJ whole genome shotgun (WGS) entry which is preliminary data.</text>
</comment>
<dbReference type="EMBL" id="JASNQZ010000001">
    <property type="protein sequence ID" value="KAL0960753.1"/>
    <property type="molecule type" value="Genomic_DNA"/>
</dbReference>
<feature type="compositionally biased region" description="Polar residues" evidence="1">
    <location>
        <begin position="104"/>
        <end position="113"/>
    </location>
</feature>
<evidence type="ECO:0000313" key="2">
    <source>
        <dbReference type="EMBL" id="KAL0960753.1"/>
    </source>
</evidence>
<evidence type="ECO:0000313" key="3">
    <source>
        <dbReference type="Proteomes" id="UP001556367"/>
    </source>
</evidence>
<organism evidence="2 3">
    <name type="scientific">Hohenbuehelia grisea</name>
    <dbReference type="NCBI Taxonomy" id="104357"/>
    <lineage>
        <taxon>Eukaryota</taxon>
        <taxon>Fungi</taxon>
        <taxon>Dikarya</taxon>
        <taxon>Basidiomycota</taxon>
        <taxon>Agaricomycotina</taxon>
        <taxon>Agaricomycetes</taxon>
        <taxon>Agaricomycetidae</taxon>
        <taxon>Agaricales</taxon>
        <taxon>Pleurotineae</taxon>
        <taxon>Pleurotaceae</taxon>
        <taxon>Hohenbuehelia</taxon>
    </lineage>
</organism>
<evidence type="ECO:0000256" key="1">
    <source>
        <dbReference type="SAM" id="MobiDB-lite"/>
    </source>
</evidence>
<reference evidence="3" key="1">
    <citation type="submission" date="2024-06" db="EMBL/GenBank/DDBJ databases">
        <title>Multi-omics analyses provide insights into the biosynthesis of the anticancer antibiotic pleurotin in Hohenbuehelia grisea.</title>
        <authorList>
            <person name="Weaver J.A."/>
            <person name="Alberti F."/>
        </authorList>
    </citation>
    <scope>NUCLEOTIDE SEQUENCE [LARGE SCALE GENOMIC DNA]</scope>
    <source>
        <strain evidence="3">T-177</strain>
    </source>
</reference>
<name>A0ABR3JXU4_9AGAR</name>
<feature type="region of interest" description="Disordered" evidence="1">
    <location>
        <begin position="104"/>
        <end position="187"/>
    </location>
</feature>